<organism evidence="1 2">
    <name type="scientific">Dovyalis caffra</name>
    <dbReference type="NCBI Taxonomy" id="77055"/>
    <lineage>
        <taxon>Eukaryota</taxon>
        <taxon>Viridiplantae</taxon>
        <taxon>Streptophyta</taxon>
        <taxon>Embryophyta</taxon>
        <taxon>Tracheophyta</taxon>
        <taxon>Spermatophyta</taxon>
        <taxon>Magnoliopsida</taxon>
        <taxon>eudicotyledons</taxon>
        <taxon>Gunneridae</taxon>
        <taxon>Pentapetalae</taxon>
        <taxon>rosids</taxon>
        <taxon>fabids</taxon>
        <taxon>Malpighiales</taxon>
        <taxon>Salicaceae</taxon>
        <taxon>Flacourtieae</taxon>
        <taxon>Dovyalis</taxon>
    </lineage>
</organism>
<dbReference type="Proteomes" id="UP001314170">
    <property type="component" value="Unassembled WGS sequence"/>
</dbReference>
<gene>
    <name evidence="1" type="ORF">DCAF_LOCUS23162</name>
</gene>
<evidence type="ECO:0000313" key="1">
    <source>
        <dbReference type="EMBL" id="CAK7350431.1"/>
    </source>
</evidence>
<dbReference type="EMBL" id="CAWUPB010001184">
    <property type="protein sequence ID" value="CAK7350431.1"/>
    <property type="molecule type" value="Genomic_DNA"/>
</dbReference>
<name>A0AAV1SJ68_9ROSI</name>
<comment type="caution">
    <text evidence="1">The sequence shown here is derived from an EMBL/GenBank/DDBJ whole genome shotgun (WGS) entry which is preliminary data.</text>
</comment>
<proteinExistence type="predicted"/>
<dbReference type="AlphaFoldDB" id="A0AAV1SJ68"/>
<evidence type="ECO:0000313" key="2">
    <source>
        <dbReference type="Proteomes" id="UP001314170"/>
    </source>
</evidence>
<keyword evidence="2" id="KW-1185">Reference proteome</keyword>
<reference evidence="1 2" key="1">
    <citation type="submission" date="2024-01" db="EMBL/GenBank/DDBJ databases">
        <authorList>
            <person name="Waweru B."/>
        </authorList>
    </citation>
    <scope>NUCLEOTIDE SEQUENCE [LARGE SCALE GENOMIC DNA]</scope>
</reference>
<sequence>MALLCSLLRSDVVEVVAGHWALCNRLDFVVAWSHFDPLAYDSVLVCGKLEFRFKKGEGGSDVCETDGFAHKKE</sequence>
<accession>A0AAV1SJ68</accession>
<protein>
    <submittedName>
        <fullName evidence="1">Uncharacterized protein</fullName>
    </submittedName>
</protein>